<keyword evidence="5" id="KW-0812">Transmembrane</keyword>
<dbReference type="GO" id="GO:0000033">
    <property type="term" value="F:alpha-1,3-mannosyltransferase activity"/>
    <property type="evidence" value="ECO:0007669"/>
    <property type="project" value="TreeGrafter"/>
</dbReference>
<evidence type="ECO:0000256" key="2">
    <source>
        <dbReference type="ARBA" id="ARBA00009105"/>
    </source>
</evidence>
<evidence type="ECO:0000256" key="6">
    <source>
        <dbReference type="ARBA" id="ARBA00022968"/>
    </source>
</evidence>
<evidence type="ECO:0000313" key="11">
    <source>
        <dbReference type="Proteomes" id="UP000054886"/>
    </source>
</evidence>
<dbReference type="VEuPathDB" id="FungiDB:GWK60_C03531"/>
<evidence type="ECO:0000256" key="3">
    <source>
        <dbReference type="ARBA" id="ARBA00022676"/>
    </source>
</evidence>
<dbReference type="Gene3D" id="3.90.550.10">
    <property type="entry name" value="Spore Coat Polysaccharide Biosynthesis Protein SpsA, Chain A"/>
    <property type="match status" value="1"/>
</dbReference>
<dbReference type="VEuPathDB" id="FungiDB:GVI51_C03729"/>
<keyword evidence="9" id="KW-0325">Glycoprotein</keyword>
<proteinExistence type="inferred from homology"/>
<dbReference type="GO" id="GO:0005794">
    <property type="term" value="C:Golgi apparatus"/>
    <property type="evidence" value="ECO:0007669"/>
    <property type="project" value="TreeGrafter"/>
</dbReference>
<comment type="caution">
    <text evidence="10">The sequence shown here is derived from an EMBL/GenBank/DDBJ whole genome shotgun (WGS) entry which is preliminary data.</text>
</comment>
<keyword evidence="7" id="KW-1133">Transmembrane helix</keyword>
<organism evidence="10 11">
    <name type="scientific">Candida glabrata</name>
    <name type="common">Yeast</name>
    <name type="synonym">Torulopsis glabrata</name>
    <dbReference type="NCBI Taxonomy" id="5478"/>
    <lineage>
        <taxon>Eukaryota</taxon>
        <taxon>Fungi</taxon>
        <taxon>Dikarya</taxon>
        <taxon>Ascomycota</taxon>
        <taxon>Saccharomycotina</taxon>
        <taxon>Saccharomycetes</taxon>
        <taxon>Saccharomycetales</taxon>
        <taxon>Saccharomycetaceae</taxon>
        <taxon>Nakaseomyces</taxon>
    </lineage>
</organism>
<dbReference type="VEuPathDB" id="FungiDB:CAGL0C03938g"/>
<evidence type="ECO:0000256" key="7">
    <source>
        <dbReference type="ARBA" id="ARBA00022989"/>
    </source>
</evidence>
<keyword evidence="3 10" id="KW-0328">Glycosyltransferase</keyword>
<comment type="similarity">
    <text evidence="2">Belongs to the MNN1/MNT family.</text>
</comment>
<dbReference type="EMBL" id="LLZZ01000145">
    <property type="protein sequence ID" value="KTA99374.1"/>
    <property type="molecule type" value="Genomic_DNA"/>
</dbReference>
<sequence>MPLKLRFISMILQLRRLVGAKVNTRHRLYLIPLVAVLLFFVNWPRSTTPPVVSIYEGEYPFNEDLLHSSAESAFTVISDKINNLNDEYENRSLKQKLFSFFDRDEKILKNWESSSLNDKCKWLVRGIYSSSAWNNFDITKNYKFETAYEKFQAVSERVRIYNYCFMNGNIDPVEVFDELNIPFADPYDFQSRMFMFLKKVNRNDKAYMYPLIKNVRNGDIIAKPRTKMSAKEYNANFMGHWKAEARGRGITLTVAPDDIKLLRSLFKVLEKLGNEYPVEVVHKGGEMTPKMEDLIRQYAEETNQEVYVINLSPILDPDFASQNIKSFKNKWFAAMFNTFEEAILLDVDVVLYASPEYFFELDGYKKTGLMLWKDREYTEVETSDRCASMAPYFEPSEEEHELLGTIQKYRLTGPDLETHNESEATTLNDFFNNKLATIIDSGVVLINKKQKLNALLLAAYYHMSKYFGGCTYGDKELFEIAALAAGEDYYVDPNKAGAIGPIGYHPPREKYYVCSAQMGHPDENNNLLWSNGGLKNCKLDSAEADFKKLPKYFKAKYGSLDTVKLYYKGRSEIQGFIVPDIVKQKWIQYPDCQHYLYCAFITDPPEADNTGKLVRFSEEEMEKYNEIGRAWYAGTIY</sequence>
<evidence type="ECO:0000313" key="10">
    <source>
        <dbReference type="EMBL" id="KTA99374.1"/>
    </source>
</evidence>
<dbReference type="AlphaFoldDB" id="A0A0W0CDM2"/>
<reference evidence="10 11" key="1">
    <citation type="submission" date="2015-10" db="EMBL/GenBank/DDBJ databases">
        <title>Draft genomes sequences of Candida glabrata isolates 1A, 1B, 2A, 2B, 3A and 3B.</title>
        <authorList>
            <person name="Haavelsrud O.E."/>
            <person name="Gaustad P."/>
        </authorList>
    </citation>
    <scope>NUCLEOTIDE SEQUENCE [LARGE SCALE GENOMIC DNA]</scope>
    <source>
        <strain evidence="10">910700640</strain>
    </source>
</reference>
<dbReference type="SUPFAM" id="SSF53448">
    <property type="entry name" value="Nucleotide-diphospho-sugar transferases"/>
    <property type="match status" value="1"/>
</dbReference>
<keyword evidence="6" id="KW-0735">Signal-anchor</keyword>
<evidence type="ECO:0000256" key="8">
    <source>
        <dbReference type="ARBA" id="ARBA00023136"/>
    </source>
</evidence>
<dbReference type="PANTHER" id="PTHR31392">
    <property type="entry name" value="ALPHA-1,3-MANNOSYLTRANSFERASE MNN1-RELATED"/>
    <property type="match status" value="1"/>
</dbReference>
<accession>A0A0W0CDM2</accession>
<keyword evidence="4 10" id="KW-0808">Transferase</keyword>
<evidence type="ECO:0000256" key="5">
    <source>
        <dbReference type="ARBA" id="ARBA00022692"/>
    </source>
</evidence>
<dbReference type="PANTHER" id="PTHR31392:SF1">
    <property type="entry name" value="ALPHA-1,3-MANNOSYLTRANSFERASE MNN1-RELATED"/>
    <property type="match status" value="1"/>
</dbReference>
<comment type="subcellular location">
    <subcellularLocation>
        <location evidence="1">Membrane</location>
        <topology evidence="1">Single-pass type II membrane protein</topology>
    </subcellularLocation>
</comment>
<dbReference type="GO" id="GO:0006493">
    <property type="term" value="P:protein O-linked glycosylation"/>
    <property type="evidence" value="ECO:0007669"/>
    <property type="project" value="TreeGrafter"/>
</dbReference>
<dbReference type="InterPro" id="IPR022751">
    <property type="entry name" value="Alpha_mannosyltransferase"/>
</dbReference>
<name>A0A0W0CDM2_CANGB</name>
<evidence type="ECO:0000256" key="4">
    <source>
        <dbReference type="ARBA" id="ARBA00022679"/>
    </source>
</evidence>
<dbReference type="VEuPathDB" id="FungiDB:B1J91_C03938g"/>
<protein>
    <submittedName>
        <fullName evidence="10">Alpha-1,3-mannosyltransferase MNT3</fullName>
    </submittedName>
</protein>
<dbReference type="GO" id="GO:0016020">
    <property type="term" value="C:membrane"/>
    <property type="evidence" value="ECO:0007669"/>
    <property type="project" value="UniProtKB-SubCell"/>
</dbReference>
<dbReference type="Pfam" id="PF11051">
    <property type="entry name" value="Mannosyl_trans3"/>
    <property type="match status" value="1"/>
</dbReference>
<evidence type="ECO:0000256" key="1">
    <source>
        <dbReference type="ARBA" id="ARBA00004606"/>
    </source>
</evidence>
<evidence type="ECO:0000256" key="9">
    <source>
        <dbReference type="ARBA" id="ARBA00023180"/>
    </source>
</evidence>
<dbReference type="Proteomes" id="UP000054886">
    <property type="component" value="Unassembled WGS sequence"/>
</dbReference>
<keyword evidence="8" id="KW-0472">Membrane</keyword>
<dbReference type="InterPro" id="IPR029044">
    <property type="entry name" value="Nucleotide-diphossugar_trans"/>
</dbReference>
<gene>
    <name evidence="10" type="ORF">AO440_000561</name>
</gene>